<proteinExistence type="predicted"/>
<evidence type="ECO:0000313" key="2">
    <source>
        <dbReference type="EMBL" id="GBF51011.1"/>
    </source>
</evidence>
<evidence type="ECO:0000313" key="3">
    <source>
        <dbReference type="Proteomes" id="UP000245133"/>
    </source>
</evidence>
<dbReference type="Gene3D" id="2.115.10.20">
    <property type="entry name" value="Glycosyl hydrolase domain, family 43"/>
    <property type="match status" value="1"/>
</dbReference>
<sequence length="143" mass="16435">MESDMFCNVAAGSIKVLQWRDRFFGFQNGIYWNEEEKKSGSAILFLQSEDGLNWERINSIPILGPNGRGWKGSHIYACDVKFSEAEKLFILYFNARDKAHWTQGKEAIGLFVGKVEEIFKTNQTRPKAKAKPKAKKKMKGKRK</sequence>
<feature type="compositionally biased region" description="Basic residues" evidence="1">
    <location>
        <begin position="126"/>
        <end position="143"/>
    </location>
</feature>
<dbReference type="GO" id="GO:0016787">
    <property type="term" value="F:hydrolase activity"/>
    <property type="evidence" value="ECO:0007669"/>
    <property type="project" value="UniProtKB-KW"/>
</dbReference>
<keyword evidence="3" id="KW-1185">Reference proteome</keyword>
<keyword evidence="2" id="KW-0378">Hydrolase</keyword>
<comment type="caution">
    <text evidence="2">The sequence shown here is derived from an EMBL/GenBank/DDBJ whole genome shotgun (WGS) entry which is preliminary data.</text>
</comment>
<feature type="region of interest" description="Disordered" evidence="1">
    <location>
        <begin position="122"/>
        <end position="143"/>
    </location>
</feature>
<dbReference type="SUPFAM" id="SSF75005">
    <property type="entry name" value="Arabinanase/levansucrase/invertase"/>
    <property type="match status" value="1"/>
</dbReference>
<gene>
    <name evidence="2" type="ORF">LPTSP4_25420</name>
</gene>
<dbReference type="EMBL" id="BFBB01000008">
    <property type="protein sequence ID" value="GBF51011.1"/>
    <property type="molecule type" value="Genomic_DNA"/>
</dbReference>
<reference evidence="2 3" key="1">
    <citation type="submission" date="2018-02" db="EMBL/GenBank/DDBJ databases">
        <title>Novel Leptospira species isolated from soil and water in Japan.</title>
        <authorList>
            <person name="Nakao R."/>
            <person name="Masuzawa T."/>
        </authorList>
    </citation>
    <scope>NUCLEOTIDE SEQUENCE [LARGE SCALE GENOMIC DNA]</scope>
    <source>
        <strain evidence="2 3">YH101</strain>
    </source>
</reference>
<evidence type="ECO:0000256" key="1">
    <source>
        <dbReference type="SAM" id="MobiDB-lite"/>
    </source>
</evidence>
<accession>A0A2P2E2A7</accession>
<name>A0A2P2E2A7_9LEPT</name>
<dbReference type="AlphaFoldDB" id="A0A2P2E2A7"/>
<protein>
    <submittedName>
        <fullName evidence="2">Glycoside hydrolase, family 43 domain protein</fullName>
    </submittedName>
</protein>
<dbReference type="InterPro" id="IPR023296">
    <property type="entry name" value="Glyco_hydro_beta-prop_sf"/>
</dbReference>
<dbReference type="Proteomes" id="UP000245133">
    <property type="component" value="Unassembled WGS sequence"/>
</dbReference>
<organism evidence="2 3">
    <name type="scientific">Leptospira ryugenii</name>
    <dbReference type="NCBI Taxonomy" id="1917863"/>
    <lineage>
        <taxon>Bacteria</taxon>
        <taxon>Pseudomonadati</taxon>
        <taxon>Spirochaetota</taxon>
        <taxon>Spirochaetia</taxon>
        <taxon>Leptospirales</taxon>
        <taxon>Leptospiraceae</taxon>
        <taxon>Leptospira</taxon>
    </lineage>
</organism>